<accession>A0ABD1VFU7</accession>
<organism evidence="6 7">
    <name type="scientific">Forsythia ovata</name>
    <dbReference type="NCBI Taxonomy" id="205694"/>
    <lineage>
        <taxon>Eukaryota</taxon>
        <taxon>Viridiplantae</taxon>
        <taxon>Streptophyta</taxon>
        <taxon>Embryophyta</taxon>
        <taxon>Tracheophyta</taxon>
        <taxon>Spermatophyta</taxon>
        <taxon>Magnoliopsida</taxon>
        <taxon>eudicotyledons</taxon>
        <taxon>Gunneridae</taxon>
        <taxon>Pentapetalae</taxon>
        <taxon>asterids</taxon>
        <taxon>lamiids</taxon>
        <taxon>Lamiales</taxon>
        <taxon>Oleaceae</taxon>
        <taxon>Forsythieae</taxon>
        <taxon>Forsythia</taxon>
    </lineage>
</organism>
<keyword evidence="3" id="KW-0175">Coiled coil</keyword>
<reference evidence="7" key="1">
    <citation type="submission" date="2024-07" db="EMBL/GenBank/DDBJ databases">
        <title>Two chromosome-level genome assemblies of Korean endemic species Abeliophyllum distichum and Forsythia ovata (Oleaceae).</title>
        <authorList>
            <person name="Jang H."/>
        </authorList>
    </citation>
    <scope>NUCLEOTIDE SEQUENCE [LARGE SCALE GENOMIC DNA]</scope>
</reference>
<gene>
    <name evidence="6" type="ORF">Fot_17154</name>
</gene>
<comment type="caution">
    <text evidence="6">The sequence shown here is derived from an EMBL/GenBank/DDBJ whole genome shotgun (WGS) entry which is preliminary data.</text>
</comment>
<sequence>MERHSQSGTNSEDMKTGALRMYEDCNNHKPFKYEHCWEIMIKNPKWCSKGLTKTNGSDKPKFGNSKDNSPTNGRTFSNLGDNCTMDSIALEGINSDGVVRPRGRKGCKEKKRRLGEEKGVVDALNKLQCTLEKQIDVNREELELKREKDKKEFELRQHIMKKEIELKEKAQKMKEIDQKLKMKDQELRERGQIMSQDLNKLPPKLRAAYEICQAQILKDWDNGGLFGNNNDKSCITWLDAQPFKSVIYVSFGSLVVMTKDQLIEFWHGLVNGGQRFLWVMRPDSIAGQDRDHQIPVDLSKGRKERGCIVGWVPQEEVLAHPAVGGFLTHSGGIQHWRAYTRAFP</sequence>
<feature type="region of interest" description="Disordered" evidence="4">
    <location>
        <begin position="53"/>
        <end position="78"/>
    </location>
</feature>
<evidence type="ECO:0000256" key="2">
    <source>
        <dbReference type="ARBA" id="ARBA00022679"/>
    </source>
</evidence>
<feature type="domain" description="No apical meristem-associated C-terminal" evidence="5">
    <location>
        <begin position="29"/>
        <end position="216"/>
    </location>
</feature>
<evidence type="ECO:0000259" key="5">
    <source>
        <dbReference type="Pfam" id="PF14303"/>
    </source>
</evidence>
<dbReference type="PANTHER" id="PTHR11926">
    <property type="entry name" value="GLUCOSYL/GLUCURONOSYL TRANSFERASES"/>
    <property type="match status" value="1"/>
</dbReference>
<feature type="compositionally biased region" description="Polar residues" evidence="4">
    <location>
        <begin position="65"/>
        <end position="78"/>
    </location>
</feature>
<dbReference type="InterPro" id="IPR029466">
    <property type="entry name" value="NAM-associated_C"/>
</dbReference>
<dbReference type="PANTHER" id="PTHR11926:SF1392">
    <property type="entry name" value="GLYCOSYLTRANSFERASE"/>
    <property type="match status" value="1"/>
</dbReference>
<feature type="coiled-coil region" evidence="3">
    <location>
        <begin position="137"/>
        <end position="186"/>
    </location>
</feature>
<dbReference type="GO" id="GO:0016740">
    <property type="term" value="F:transferase activity"/>
    <property type="evidence" value="ECO:0007669"/>
    <property type="project" value="UniProtKB-KW"/>
</dbReference>
<dbReference type="Gene3D" id="3.40.50.2000">
    <property type="entry name" value="Glycogen Phosphorylase B"/>
    <property type="match status" value="2"/>
</dbReference>
<dbReference type="AlphaFoldDB" id="A0ABD1VFU7"/>
<name>A0ABD1VFU7_9LAMI</name>
<proteinExistence type="inferred from homology"/>
<dbReference type="EMBL" id="JBFOLJ010000005">
    <property type="protein sequence ID" value="KAL2535763.1"/>
    <property type="molecule type" value="Genomic_DNA"/>
</dbReference>
<keyword evidence="7" id="KW-1185">Reference proteome</keyword>
<dbReference type="SUPFAM" id="SSF53756">
    <property type="entry name" value="UDP-Glycosyltransferase/glycogen phosphorylase"/>
    <property type="match status" value="1"/>
</dbReference>
<evidence type="ECO:0000256" key="1">
    <source>
        <dbReference type="ARBA" id="ARBA00009995"/>
    </source>
</evidence>
<keyword evidence="2" id="KW-0808">Transferase</keyword>
<dbReference type="CDD" id="cd03784">
    <property type="entry name" value="GT1_Gtf-like"/>
    <property type="match status" value="1"/>
</dbReference>
<protein>
    <submittedName>
        <fullName evidence="6">NAM-associated domain-containing protein</fullName>
    </submittedName>
</protein>
<dbReference type="Pfam" id="PF00201">
    <property type="entry name" value="UDPGT"/>
    <property type="match status" value="1"/>
</dbReference>
<evidence type="ECO:0000256" key="4">
    <source>
        <dbReference type="SAM" id="MobiDB-lite"/>
    </source>
</evidence>
<comment type="similarity">
    <text evidence="1">Belongs to the UDP-glycosyltransferase family.</text>
</comment>
<dbReference type="InterPro" id="IPR002213">
    <property type="entry name" value="UDP_glucos_trans"/>
</dbReference>
<evidence type="ECO:0000256" key="3">
    <source>
        <dbReference type="SAM" id="Coils"/>
    </source>
</evidence>
<dbReference type="Pfam" id="PF14303">
    <property type="entry name" value="NAM-associated"/>
    <property type="match status" value="1"/>
</dbReference>
<evidence type="ECO:0000313" key="7">
    <source>
        <dbReference type="Proteomes" id="UP001604277"/>
    </source>
</evidence>
<evidence type="ECO:0000313" key="6">
    <source>
        <dbReference type="EMBL" id="KAL2535763.1"/>
    </source>
</evidence>
<dbReference type="Proteomes" id="UP001604277">
    <property type="component" value="Unassembled WGS sequence"/>
</dbReference>